<feature type="domain" description="DNA2/NAM7 helicase-like C-terminal" evidence="7">
    <location>
        <begin position="459"/>
        <end position="638"/>
    </location>
</feature>
<evidence type="ECO:0000313" key="9">
    <source>
        <dbReference type="Proteomes" id="UP000011185"/>
    </source>
</evidence>
<organism evidence="8 9">
    <name type="scientific">Trachipleistophora hominis</name>
    <name type="common">Microsporidian parasite</name>
    <dbReference type="NCBI Taxonomy" id="72359"/>
    <lineage>
        <taxon>Eukaryota</taxon>
        <taxon>Fungi</taxon>
        <taxon>Fungi incertae sedis</taxon>
        <taxon>Microsporidia</taxon>
        <taxon>Pleistophoridae</taxon>
        <taxon>Trachipleistophora</taxon>
    </lineage>
</organism>
<keyword evidence="3 8" id="KW-0378">Hydrolase</keyword>
<keyword evidence="2" id="KW-0547">Nucleotide-binding</keyword>
<dbReference type="Pfam" id="PF13086">
    <property type="entry name" value="AAA_11"/>
    <property type="match status" value="2"/>
</dbReference>
<dbReference type="InterPro" id="IPR041677">
    <property type="entry name" value="DNA2/NAM7_AAA_11"/>
</dbReference>
<protein>
    <submittedName>
        <fullName evidence="8">DNA replication helicase</fullName>
        <ecNumber evidence="8">3.6.4.12</ecNumber>
    </submittedName>
</protein>
<dbReference type="OMA" id="KYQGCES"/>
<dbReference type="InterPro" id="IPR027417">
    <property type="entry name" value="P-loop_NTPase"/>
</dbReference>
<evidence type="ECO:0000313" key="8">
    <source>
        <dbReference type="EMBL" id="ELQ75023.1"/>
    </source>
</evidence>
<keyword evidence="4 8" id="KW-0347">Helicase</keyword>
<dbReference type="PANTHER" id="PTHR43788:SF8">
    <property type="entry name" value="DNA-BINDING PROTEIN SMUBP-2"/>
    <property type="match status" value="1"/>
</dbReference>
<reference evidence="8 9" key="1">
    <citation type="journal article" date="2012" name="PLoS Pathog.">
        <title>The genome of the obligate intracellular parasite Trachipleistophora hominis: new insights into microsporidian genome dynamics and reductive evolution.</title>
        <authorList>
            <person name="Heinz E."/>
            <person name="Williams T.A."/>
            <person name="Nakjang S."/>
            <person name="Noel C.J."/>
            <person name="Swan D.C."/>
            <person name="Goldberg A.V."/>
            <person name="Harris S.R."/>
            <person name="Weinmaier T."/>
            <person name="Markert S."/>
            <person name="Becher D."/>
            <person name="Bernhardt J."/>
            <person name="Dagan T."/>
            <person name="Hacker C."/>
            <person name="Lucocq J.M."/>
            <person name="Schweder T."/>
            <person name="Rattei T."/>
            <person name="Hall N."/>
            <person name="Hirt R.P."/>
            <person name="Embley T.M."/>
        </authorList>
    </citation>
    <scope>NUCLEOTIDE SEQUENCE [LARGE SCALE GENOMIC DNA]</scope>
</reference>
<dbReference type="InterPro" id="IPR041679">
    <property type="entry name" value="DNA2/NAM7-like_C"/>
</dbReference>
<dbReference type="STRING" id="72359.L7JU65"/>
<keyword evidence="5" id="KW-0067">ATP-binding</keyword>
<keyword evidence="9" id="KW-1185">Reference proteome</keyword>
<proteinExistence type="inferred from homology"/>
<evidence type="ECO:0000256" key="1">
    <source>
        <dbReference type="ARBA" id="ARBA00007913"/>
    </source>
</evidence>
<dbReference type="GO" id="GO:0016787">
    <property type="term" value="F:hydrolase activity"/>
    <property type="evidence" value="ECO:0007669"/>
    <property type="project" value="UniProtKB-KW"/>
</dbReference>
<dbReference type="EMBL" id="JH993998">
    <property type="protein sequence ID" value="ELQ75023.1"/>
    <property type="molecule type" value="Genomic_DNA"/>
</dbReference>
<feature type="domain" description="DNA2/NAM7 helicase helicase" evidence="6">
    <location>
        <begin position="363"/>
        <end position="446"/>
    </location>
</feature>
<dbReference type="InParanoid" id="L7JU65"/>
<dbReference type="GO" id="GO:0043139">
    <property type="term" value="F:5'-3' DNA helicase activity"/>
    <property type="evidence" value="ECO:0007669"/>
    <property type="project" value="TreeGrafter"/>
</dbReference>
<evidence type="ECO:0000259" key="7">
    <source>
        <dbReference type="Pfam" id="PF13087"/>
    </source>
</evidence>
<name>L7JU65_TRAHO</name>
<dbReference type="InterPro" id="IPR050534">
    <property type="entry name" value="Coronavir_polyprotein_1ab"/>
</dbReference>
<dbReference type="Gene3D" id="3.40.50.300">
    <property type="entry name" value="P-loop containing nucleotide triphosphate hydrolases"/>
    <property type="match status" value="2"/>
</dbReference>
<feature type="domain" description="DNA2/NAM7 helicase helicase" evidence="6">
    <location>
        <begin position="279"/>
        <end position="361"/>
    </location>
</feature>
<dbReference type="AlphaFoldDB" id="L7JU65"/>
<evidence type="ECO:0000256" key="3">
    <source>
        <dbReference type="ARBA" id="ARBA00022801"/>
    </source>
</evidence>
<dbReference type="HOGENOM" id="CLU_416891_0_0_1"/>
<evidence type="ECO:0000256" key="2">
    <source>
        <dbReference type="ARBA" id="ARBA00022741"/>
    </source>
</evidence>
<evidence type="ECO:0000256" key="5">
    <source>
        <dbReference type="ARBA" id="ARBA00022840"/>
    </source>
</evidence>
<evidence type="ECO:0000259" key="6">
    <source>
        <dbReference type="Pfam" id="PF13086"/>
    </source>
</evidence>
<evidence type="ECO:0000256" key="4">
    <source>
        <dbReference type="ARBA" id="ARBA00022806"/>
    </source>
</evidence>
<sequence length="658" mass="75961">MNVIDDISVSDDDLIECIDTQNDECTDTASFLKEQGFFILSDFYTNILRLCKCRFNTPCKITESILKMKGHKGIFLRKLMENIMMEEIYERKQSNKRLGCIFINQTENILEIVPVKQTDECNAFDASDNAFVNIYDEKVLVTTAEIISRTDSLKLRLNHYYNFKLKNIYIEEKSNNLMLKSMWYSLLFIATKSHLLHDAAVSSFEERKNTVGAYKGTELGAIDLSVKPPSSSDDNTAVSRHINRITNIHGAISSSQDQSLSVGSSMNIPHMYMDEFLSLNDGQKIALEKCLTTKEFCSIHGMPGTGKSKVIALLIKILLFHGRSVLLVCYTNLSIFNVLKRLNYSYYRAGSFKQERINSKSREDNVFTDKKVHKSVKEWKEYFEQSFVVSTCYNFKDPVFKERTFDYLIIDEASQQHLLLSLIPISISRKFVLVGDPLQLYPLAKSFRGISLLEFLGITCVLNKQYRMKRSIMQISNEMFYEGRMETDLEGDGEVELIDITDHNCKEIAMKNCMKDRTYVNQENRFTDGFFADFLKKLNGSCGKSMLLKNIEKIAQIIHERYDENTTILCYFNVTVEIVRRIDNRYKVSTIDKYQGCESDNVILLIYPFVNNAIMNSRERLNVALTRSRNRLIIICEENEMKNVELFAALLLTINKIK</sequence>
<dbReference type="Proteomes" id="UP000011185">
    <property type="component" value="Unassembled WGS sequence"/>
</dbReference>
<dbReference type="Pfam" id="PF13087">
    <property type="entry name" value="AAA_12"/>
    <property type="match status" value="1"/>
</dbReference>
<gene>
    <name evidence="8" type="ORF">THOM_2066</name>
</gene>
<dbReference type="EC" id="3.6.4.12" evidence="8"/>
<comment type="similarity">
    <text evidence="1">Belongs to the DNA2/NAM7 helicase family.</text>
</comment>
<dbReference type="PANTHER" id="PTHR43788">
    <property type="entry name" value="DNA2/NAM7 HELICASE FAMILY MEMBER"/>
    <property type="match status" value="1"/>
</dbReference>
<accession>L7JU65</accession>
<dbReference type="VEuPathDB" id="MicrosporidiaDB:THOM_2066"/>
<dbReference type="OrthoDB" id="6513042at2759"/>
<dbReference type="SUPFAM" id="SSF52540">
    <property type="entry name" value="P-loop containing nucleoside triphosphate hydrolases"/>
    <property type="match status" value="1"/>
</dbReference>
<dbReference type="GO" id="GO:0005524">
    <property type="term" value="F:ATP binding"/>
    <property type="evidence" value="ECO:0007669"/>
    <property type="project" value="UniProtKB-KW"/>
</dbReference>